<sequence length="289" mass="31279">MTLDRTLSDNGVQEAFCRCPVRRLLLSAFADMSAVQERPDTLDSLAVSQLDKGESGPDPTSDQVLNNLGYQAEFRREMSLFGVLGISFCAIGILTGMSSAFQTGLFSGGPLGLFWGWNICSAFMLLIALSLAEICSAYPTMGGLYFWVCKMKPDVPVLGFCVNGVDIQHRYGVHRNIGVALYLASLAEVGQNRPLTRLEVAVIAWGVNILSGVINTVGTKAIGAMSSFNLWWTLGGTLVLVVTLLVKAPEKNSAEFVFTDFEKYARLQAPVLAANKVCESIGVPEIDQH</sequence>
<evidence type="ECO:0000313" key="1">
    <source>
        <dbReference type="EMBL" id="KAJ3542968.1"/>
    </source>
</evidence>
<protein>
    <submittedName>
        <fullName evidence="1">Uncharacterized protein</fullName>
    </submittedName>
</protein>
<dbReference type="EMBL" id="JANHOG010001144">
    <property type="protein sequence ID" value="KAJ3542968.1"/>
    <property type="molecule type" value="Genomic_DNA"/>
</dbReference>
<reference evidence="1" key="1">
    <citation type="submission" date="2022-07" db="EMBL/GenBank/DDBJ databases">
        <title>Genome Sequence of Phlebia brevispora.</title>
        <authorList>
            <person name="Buettner E."/>
        </authorList>
    </citation>
    <scope>NUCLEOTIDE SEQUENCE</scope>
    <source>
        <strain evidence="1">MPL23</strain>
    </source>
</reference>
<name>A0ACC1SMP3_9APHY</name>
<keyword evidence="2" id="KW-1185">Reference proteome</keyword>
<proteinExistence type="predicted"/>
<organism evidence="1 2">
    <name type="scientific">Phlebia brevispora</name>
    <dbReference type="NCBI Taxonomy" id="194682"/>
    <lineage>
        <taxon>Eukaryota</taxon>
        <taxon>Fungi</taxon>
        <taxon>Dikarya</taxon>
        <taxon>Basidiomycota</taxon>
        <taxon>Agaricomycotina</taxon>
        <taxon>Agaricomycetes</taxon>
        <taxon>Polyporales</taxon>
        <taxon>Meruliaceae</taxon>
        <taxon>Phlebia</taxon>
    </lineage>
</organism>
<evidence type="ECO:0000313" key="2">
    <source>
        <dbReference type="Proteomes" id="UP001148662"/>
    </source>
</evidence>
<dbReference type="Proteomes" id="UP001148662">
    <property type="component" value="Unassembled WGS sequence"/>
</dbReference>
<accession>A0ACC1SMP3</accession>
<comment type="caution">
    <text evidence="1">The sequence shown here is derived from an EMBL/GenBank/DDBJ whole genome shotgun (WGS) entry which is preliminary data.</text>
</comment>
<gene>
    <name evidence="1" type="ORF">NM688_g5918</name>
</gene>